<dbReference type="NCBIfam" id="TIGR03853">
    <property type="entry name" value="matur_matur"/>
    <property type="match status" value="1"/>
</dbReference>
<evidence type="ECO:0000313" key="1">
    <source>
        <dbReference type="EMBL" id="MCL1139855.1"/>
    </source>
</evidence>
<evidence type="ECO:0000313" key="2">
    <source>
        <dbReference type="Proteomes" id="UP001139293"/>
    </source>
</evidence>
<comment type="caution">
    <text evidence="1">The sequence shown here is derived from an EMBL/GenBank/DDBJ whole genome shotgun (WGS) entry which is preliminary data.</text>
</comment>
<dbReference type="Proteomes" id="UP001139293">
    <property type="component" value="Unassembled WGS sequence"/>
</dbReference>
<protein>
    <submittedName>
        <fullName evidence="1">YecH family protein</fullName>
    </submittedName>
</protein>
<dbReference type="AlphaFoldDB" id="A0A9X1ZHZ6"/>
<accession>A0A9X1ZHZ6</accession>
<sequence length="84" mass="9371">MSELTLDSIHGHKVMELMLAHGQSLTKEALRTLMHQTFGDQARYHTCSASEMDADALIEFLEKKGKFIHSDDGIATAADRICNH</sequence>
<dbReference type="RefSeq" id="WP_248950936.1">
    <property type="nucleotide sequence ID" value="NZ_JAKILB010000009.1"/>
</dbReference>
<dbReference type="Pfam" id="PF10678">
    <property type="entry name" value="DUF2492"/>
    <property type="match status" value="1"/>
</dbReference>
<keyword evidence="2" id="KW-1185">Reference proteome</keyword>
<organism evidence="1 2">
    <name type="scientific">Shewanella pneumatophori</name>
    <dbReference type="NCBI Taxonomy" id="314092"/>
    <lineage>
        <taxon>Bacteria</taxon>
        <taxon>Pseudomonadati</taxon>
        <taxon>Pseudomonadota</taxon>
        <taxon>Gammaproteobacteria</taxon>
        <taxon>Alteromonadales</taxon>
        <taxon>Shewanellaceae</taxon>
        <taxon>Shewanella</taxon>
    </lineage>
</organism>
<dbReference type="EMBL" id="JAKILB010000009">
    <property type="protein sequence ID" value="MCL1139855.1"/>
    <property type="molecule type" value="Genomic_DNA"/>
</dbReference>
<proteinExistence type="predicted"/>
<reference evidence="1" key="1">
    <citation type="submission" date="2022-01" db="EMBL/GenBank/DDBJ databases">
        <title>Whole genome-based taxonomy of the Shewanellaceae.</title>
        <authorList>
            <person name="Martin-Rodriguez A.J."/>
        </authorList>
    </citation>
    <scope>NUCLEOTIDE SEQUENCE</scope>
    <source>
        <strain evidence="1">KCTC 23973</strain>
    </source>
</reference>
<gene>
    <name evidence="1" type="ORF">L2740_15005</name>
</gene>
<name>A0A9X1ZHZ6_9GAMM</name>
<dbReference type="InterPro" id="IPR019620">
    <property type="entry name" value="Metal-bd_prot_put"/>
</dbReference>